<evidence type="ECO:0008006" key="5">
    <source>
        <dbReference type="Google" id="ProtNLM"/>
    </source>
</evidence>
<evidence type="ECO:0000256" key="2">
    <source>
        <dbReference type="ARBA" id="ARBA00022737"/>
    </source>
</evidence>
<dbReference type="Gene3D" id="3.80.10.10">
    <property type="entry name" value="Ribonuclease Inhibitor"/>
    <property type="match status" value="1"/>
</dbReference>
<dbReference type="Proteomes" id="UP001162483">
    <property type="component" value="Unassembled WGS sequence"/>
</dbReference>
<reference evidence="3" key="1">
    <citation type="submission" date="2023-05" db="EMBL/GenBank/DDBJ databases">
        <authorList>
            <person name="Stuckert A."/>
        </authorList>
    </citation>
    <scope>NUCLEOTIDE SEQUENCE</scope>
</reference>
<keyword evidence="4" id="KW-1185">Reference proteome</keyword>
<dbReference type="EMBL" id="CATNWA010020697">
    <property type="protein sequence ID" value="CAI9619533.1"/>
    <property type="molecule type" value="Genomic_DNA"/>
</dbReference>
<sequence length="114" mass="12782">DLSSCALNAFPLGLYLTTSSVSDKITSISLADNEIKNLPGKFFNTYQNLEKLDLQGNLLERLPVEVSHLPKLKIINISKNKLEVFPEELTKIQCMESINLEGNQIKGKCQIDFL</sequence>
<dbReference type="InterPro" id="IPR032675">
    <property type="entry name" value="LRR_dom_sf"/>
</dbReference>
<keyword evidence="2" id="KW-0677">Repeat</keyword>
<dbReference type="InterPro" id="IPR001611">
    <property type="entry name" value="Leu-rich_rpt"/>
</dbReference>
<gene>
    <name evidence="3" type="ORF">SPARVUS_LOCUS15848960</name>
</gene>
<feature type="non-terminal residue" evidence="3">
    <location>
        <position position="1"/>
    </location>
</feature>
<dbReference type="PROSITE" id="PS51450">
    <property type="entry name" value="LRR"/>
    <property type="match status" value="1"/>
</dbReference>
<proteinExistence type="predicted"/>
<dbReference type="Pfam" id="PF13855">
    <property type="entry name" value="LRR_8"/>
    <property type="match status" value="1"/>
</dbReference>
<evidence type="ECO:0000256" key="1">
    <source>
        <dbReference type="ARBA" id="ARBA00022614"/>
    </source>
</evidence>
<dbReference type="InterPro" id="IPR050216">
    <property type="entry name" value="LRR_domain-containing"/>
</dbReference>
<protein>
    <recommendedName>
        <fullName evidence="5">Toll-like receptor 2</fullName>
    </recommendedName>
</protein>
<keyword evidence="1" id="KW-0433">Leucine-rich repeat</keyword>
<comment type="caution">
    <text evidence="3">The sequence shown here is derived from an EMBL/GenBank/DDBJ whole genome shotgun (WGS) entry which is preliminary data.</text>
</comment>
<name>A0ABN9HIT3_9NEOB</name>
<evidence type="ECO:0000313" key="4">
    <source>
        <dbReference type="Proteomes" id="UP001162483"/>
    </source>
</evidence>
<accession>A0ABN9HIT3</accession>
<evidence type="ECO:0000313" key="3">
    <source>
        <dbReference type="EMBL" id="CAI9619533.1"/>
    </source>
</evidence>
<dbReference type="PANTHER" id="PTHR48051">
    <property type="match status" value="1"/>
</dbReference>
<dbReference type="PANTHER" id="PTHR48051:SF1">
    <property type="entry name" value="RAS SUPPRESSOR PROTEIN 1"/>
    <property type="match status" value="1"/>
</dbReference>
<dbReference type="SUPFAM" id="SSF52058">
    <property type="entry name" value="L domain-like"/>
    <property type="match status" value="1"/>
</dbReference>
<organism evidence="3 4">
    <name type="scientific">Staurois parvus</name>
    <dbReference type="NCBI Taxonomy" id="386267"/>
    <lineage>
        <taxon>Eukaryota</taxon>
        <taxon>Metazoa</taxon>
        <taxon>Chordata</taxon>
        <taxon>Craniata</taxon>
        <taxon>Vertebrata</taxon>
        <taxon>Euteleostomi</taxon>
        <taxon>Amphibia</taxon>
        <taxon>Batrachia</taxon>
        <taxon>Anura</taxon>
        <taxon>Neobatrachia</taxon>
        <taxon>Ranoidea</taxon>
        <taxon>Ranidae</taxon>
        <taxon>Staurois</taxon>
    </lineage>
</organism>